<dbReference type="STRING" id="8022.A0A060YZ85"/>
<dbReference type="AlphaFoldDB" id="A0A060YZ85"/>
<evidence type="ECO:0000259" key="2">
    <source>
        <dbReference type="PROSITE" id="PS50010"/>
    </source>
</evidence>
<dbReference type="InterPro" id="IPR000219">
    <property type="entry name" value="DH_dom"/>
</dbReference>
<dbReference type="Pfam" id="PF00621">
    <property type="entry name" value="RhoGEF"/>
    <property type="match status" value="1"/>
</dbReference>
<feature type="domain" description="DH" evidence="2">
    <location>
        <begin position="1"/>
        <end position="162"/>
    </location>
</feature>
<dbReference type="SUPFAM" id="SSF50729">
    <property type="entry name" value="PH domain-like"/>
    <property type="match status" value="1"/>
</dbReference>
<evidence type="ECO:0000256" key="1">
    <source>
        <dbReference type="SAM" id="MobiDB-lite"/>
    </source>
</evidence>
<dbReference type="InterPro" id="IPR011993">
    <property type="entry name" value="PH-like_dom_sf"/>
</dbReference>
<reference evidence="3" key="2">
    <citation type="submission" date="2014-03" db="EMBL/GenBank/DDBJ databases">
        <authorList>
            <person name="Genoscope - CEA"/>
        </authorList>
    </citation>
    <scope>NUCLEOTIDE SEQUENCE</scope>
</reference>
<evidence type="ECO:0000313" key="3">
    <source>
        <dbReference type="EMBL" id="CDQ94325.1"/>
    </source>
</evidence>
<proteinExistence type="predicted"/>
<dbReference type="InterPro" id="IPR035899">
    <property type="entry name" value="DBL_dom_sf"/>
</dbReference>
<evidence type="ECO:0000313" key="4">
    <source>
        <dbReference type="Proteomes" id="UP000193380"/>
    </source>
</evidence>
<reference evidence="3" key="1">
    <citation type="journal article" date="2014" name="Nat. Commun.">
        <title>The rainbow trout genome provides novel insights into evolution after whole-genome duplication in vertebrates.</title>
        <authorList>
            <person name="Berthelot C."/>
            <person name="Brunet F."/>
            <person name="Chalopin D."/>
            <person name="Juanchich A."/>
            <person name="Bernard M."/>
            <person name="Noel B."/>
            <person name="Bento P."/>
            <person name="Da Silva C."/>
            <person name="Labadie K."/>
            <person name="Alberti A."/>
            <person name="Aury J.M."/>
            <person name="Louis A."/>
            <person name="Dehais P."/>
            <person name="Bardou P."/>
            <person name="Montfort J."/>
            <person name="Klopp C."/>
            <person name="Cabau C."/>
            <person name="Gaspin C."/>
            <person name="Thorgaard G.H."/>
            <person name="Boussaha M."/>
            <person name="Quillet E."/>
            <person name="Guyomard R."/>
            <person name="Galiana D."/>
            <person name="Bobe J."/>
            <person name="Volff J.N."/>
            <person name="Genet C."/>
            <person name="Wincker P."/>
            <person name="Jaillon O."/>
            <person name="Roest Crollius H."/>
            <person name="Guiguen Y."/>
        </authorList>
    </citation>
    <scope>NUCLEOTIDE SEQUENCE [LARGE SCALE GENOMIC DNA]</scope>
</reference>
<feature type="compositionally biased region" description="Polar residues" evidence="1">
    <location>
        <begin position="279"/>
        <end position="293"/>
    </location>
</feature>
<dbReference type="GO" id="GO:0005737">
    <property type="term" value="C:cytoplasm"/>
    <property type="evidence" value="ECO:0007669"/>
    <property type="project" value="TreeGrafter"/>
</dbReference>
<dbReference type="PaxDb" id="8022-A0A060YZ85"/>
<dbReference type="EMBL" id="FR917360">
    <property type="protein sequence ID" value="CDQ94325.1"/>
    <property type="molecule type" value="Genomic_DNA"/>
</dbReference>
<dbReference type="PROSITE" id="PS50010">
    <property type="entry name" value="DH_2"/>
    <property type="match status" value="1"/>
</dbReference>
<dbReference type="GO" id="GO:0005886">
    <property type="term" value="C:plasma membrane"/>
    <property type="evidence" value="ECO:0007669"/>
    <property type="project" value="TreeGrafter"/>
</dbReference>
<dbReference type="Gene3D" id="2.30.29.30">
    <property type="entry name" value="Pleckstrin-homology domain (PH domain)/Phosphotyrosine-binding domain (PTB)"/>
    <property type="match status" value="1"/>
</dbReference>
<accession>A0A060YZ85</accession>
<protein>
    <recommendedName>
        <fullName evidence="2">DH domain-containing protein</fullName>
    </recommendedName>
</protein>
<gene>
    <name evidence="3" type="ORF">GSONMT00053524001</name>
</gene>
<dbReference type="PANTHER" id="PTHR45818:SF5">
    <property type="entry name" value="GUANINE NUCLEOTIDE EXCHANGE FACTOR VAV3 ISOFORM X1"/>
    <property type="match status" value="1"/>
</dbReference>
<dbReference type="GO" id="GO:0016477">
    <property type="term" value="P:cell migration"/>
    <property type="evidence" value="ECO:0007669"/>
    <property type="project" value="TreeGrafter"/>
</dbReference>
<sequence>MTSHLNFFSKLFFPQYFLNPLKKFFTATEIDKVFVNIPDLVKVHKSLMLEVQESILNKNALNLYQVFIAYKDRLLIYGIYCSHVEISITVLDFICKEKEDVRLKLEECSKRANNGKFTLRDLLVVPMQRVLKYHLLLQRIFVHLYSHYLLFSEGEELLSAVSFRNKANKSSDFKGTGHLSLGRIDSTDTVISKQTQWDKFREGEGRGREYSGSSSSHSNIQADTLISKQTQHIFLFDGAVIVCKRRGDNYEMKDVIDLNYFKITNNPTQDRESKKVSRHSQGSCDQSENKFSF</sequence>
<dbReference type="PANTHER" id="PTHR45818">
    <property type="entry name" value="PROTEIN VAV"/>
    <property type="match status" value="1"/>
</dbReference>
<dbReference type="SUPFAM" id="SSF48065">
    <property type="entry name" value="DBL homology domain (DH-domain)"/>
    <property type="match status" value="1"/>
</dbReference>
<dbReference type="Gene3D" id="1.20.900.10">
    <property type="entry name" value="Dbl homology (DH) domain"/>
    <property type="match status" value="1"/>
</dbReference>
<dbReference type="Proteomes" id="UP000193380">
    <property type="component" value="Unassembled WGS sequence"/>
</dbReference>
<dbReference type="GO" id="GO:0005085">
    <property type="term" value="F:guanyl-nucleotide exchange factor activity"/>
    <property type="evidence" value="ECO:0007669"/>
    <property type="project" value="InterPro"/>
</dbReference>
<feature type="region of interest" description="Disordered" evidence="1">
    <location>
        <begin position="268"/>
        <end position="293"/>
    </location>
</feature>
<organism evidence="3 4">
    <name type="scientific">Oncorhynchus mykiss</name>
    <name type="common">Rainbow trout</name>
    <name type="synonym">Salmo gairdneri</name>
    <dbReference type="NCBI Taxonomy" id="8022"/>
    <lineage>
        <taxon>Eukaryota</taxon>
        <taxon>Metazoa</taxon>
        <taxon>Chordata</taxon>
        <taxon>Craniata</taxon>
        <taxon>Vertebrata</taxon>
        <taxon>Euteleostomi</taxon>
        <taxon>Actinopterygii</taxon>
        <taxon>Neopterygii</taxon>
        <taxon>Teleostei</taxon>
        <taxon>Protacanthopterygii</taxon>
        <taxon>Salmoniformes</taxon>
        <taxon>Salmonidae</taxon>
        <taxon>Salmoninae</taxon>
        <taxon>Oncorhynchus</taxon>
    </lineage>
</organism>
<name>A0A060YZ85_ONCMY</name>
<dbReference type="SMART" id="SM00325">
    <property type="entry name" value="RhoGEF"/>
    <property type="match status" value="1"/>
</dbReference>